<accession>A0A0S8K374</accession>
<proteinExistence type="predicted"/>
<organism evidence="1 2">
    <name type="scientific">candidate division WOR_3 bacterium SM1_77</name>
    <dbReference type="NCBI Taxonomy" id="1703778"/>
    <lineage>
        <taxon>Bacteria</taxon>
        <taxon>Bacteria division WOR-3</taxon>
    </lineage>
</organism>
<dbReference type="Proteomes" id="UP000050975">
    <property type="component" value="Unassembled WGS sequence"/>
</dbReference>
<dbReference type="AlphaFoldDB" id="A0A0S8K374"/>
<evidence type="ECO:0000313" key="1">
    <source>
        <dbReference type="EMBL" id="KPL15453.1"/>
    </source>
</evidence>
<dbReference type="EMBL" id="LJVE01000014">
    <property type="protein sequence ID" value="KPL15453.1"/>
    <property type="molecule type" value="Genomic_DNA"/>
</dbReference>
<gene>
    <name evidence="1" type="ORF">AMJ74_01440</name>
</gene>
<comment type="caution">
    <text evidence="1">The sequence shown here is derived from an EMBL/GenBank/DDBJ whole genome shotgun (WGS) entry which is preliminary data.</text>
</comment>
<sequence length="59" mass="6827">MEPRESGFRVAEVSAQDFPVADPLFWVDCSDNIVADEYWYKDGVFTLLPRYEPDTPEVI</sequence>
<protein>
    <submittedName>
        <fullName evidence="1">Uncharacterized protein</fullName>
    </submittedName>
</protein>
<name>A0A0S8K374_UNCW3</name>
<reference evidence="1 2" key="1">
    <citation type="journal article" date="2015" name="Microbiome">
        <title>Genomic resolution of linkages in carbon, nitrogen, and sulfur cycling among widespread estuary sediment bacteria.</title>
        <authorList>
            <person name="Baker B.J."/>
            <person name="Lazar C.S."/>
            <person name="Teske A.P."/>
            <person name="Dick G.J."/>
        </authorList>
    </citation>
    <scope>NUCLEOTIDE SEQUENCE [LARGE SCALE GENOMIC DNA]</scope>
    <source>
        <strain evidence="1">SM1_77</strain>
    </source>
</reference>
<evidence type="ECO:0000313" key="2">
    <source>
        <dbReference type="Proteomes" id="UP000050975"/>
    </source>
</evidence>